<dbReference type="Pfam" id="PF11350">
    <property type="entry name" value="DUF3152"/>
    <property type="match status" value="1"/>
</dbReference>
<evidence type="ECO:0000259" key="3">
    <source>
        <dbReference type="Pfam" id="PF11350"/>
    </source>
</evidence>
<keyword evidence="2" id="KW-1133">Transmembrane helix</keyword>
<proteinExistence type="predicted"/>
<dbReference type="EMBL" id="JACHNH010000001">
    <property type="protein sequence ID" value="MBB4766619.1"/>
    <property type="molecule type" value="Genomic_DNA"/>
</dbReference>
<organism evidence="4 5">
    <name type="scientific">Actinoplanes digitatis</name>
    <dbReference type="NCBI Taxonomy" id="1868"/>
    <lineage>
        <taxon>Bacteria</taxon>
        <taxon>Bacillati</taxon>
        <taxon>Actinomycetota</taxon>
        <taxon>Actinomycetes</taxon>
        <taxon>Micromonosporales</taxon>
        <taxon>Micromonosporaceae</taxon>
        <taxon>Actinoplanes</taxon>
    </lineage>
</organism>
<feature type="compositionally biased region" description="Low complexity" evidence="1">
    <location>
        <begin position="7"/>
        <end position="22"/>
    </location>
</feature>
<evidence type="ECO:0000256" key="2">
    <source>
        <dbReference type="SAM" id="Phobius"/>
    </source>
</evidence>
<sequence length="287" mass="30687">MARGSAVDRAAPPGAPARAVRATSRHWHRRRRERRLRAVLYLLIIAVVGLAVGGIMGNERGGDRVADGPAEPAPAPAPPPPSVRAVPPPDAADAVPAGSAPKAGRFAYAGGYGPVLGTAGPVRRFRVAVEENLGEGDGGDFAGEVDRILGDPRSWIAGRRFRFQRVPHPADAEFTIFLASAGTSERMCARGGLRTEGFTSCRLPGQVIINHDRWRYAVPDYGAPLRTYRAYAINHEVGHQLGHGHEACAGRGEPAPVMMQQTYGLKGCVANSWPYLHGRRYAGNPVD</sequence>
<gene>
    <name evidence="4" type="ORF">BJ971_007175</name>
</gene>
<dbReference type="Proteomes" id="UP000578112">
    <property type="component" value="Unassembled WGS sequence"/>
</dbReference>
<evidence type="ECO:0000313" key="5">
    <source>
        <dbReference type="Proteomes" id="UP000578112"/>
    </source>
</evidence>
<comment type="caution">
    <text evidence="4">The sequence shown here is derived from an EMBL/GenBank/DDBJ whole genome shotgun (WGS) entry which is preliminary data.</text>
</comment>
<keyword evidence="5" id="KW-1185">Reference proteome</keyword>
<protein>
    <recommendedName>
        <fullName evidence="3">DUF3152 domain-containing protein</fullName>
    </recommendedName>
</protein>
<feature type="region of interest" description="Disordered" evidence="1">
    <location>
        <begin position="62"/>
        <end position="98"/>
    </location>
</feature>
<feature type="compositionally biased region" description="Pro residues" evidence="1">
    <location>
        <begin position="71"/>
        <end position="90"/>
    </location>
</feature>
<evidence type="ECO:0000256" key="1">
    <source>
        <dbReference type="SAM" id="MobiDB-lite"/>
    </source>
</evidence>
<dbReference type="SUPFAM" id="SSF55486">
    <property type="entry name" value="Metalloproteases ('zincins'), catalytic domain"/>
    <property type="match status" value="1"/>
</dbReference>
<feature type="transmembrane region" description="Helical" evidence="2">
    <location>
        <begin position="38"/>
        <end position="57"/>
    </location>
</feature>
<accession>A0A7W7I5D0</accession>
<dbReference type="RefSeq" id="WP_239087629.1">
    <property type="nucleotide sequence ID" value="NZ_BOMK01000046.1"/>
</dbReference>
<reference evidence="4 5" key="1">
    <citation type="submission" date="2020-08" db="EMBL/GenBank/DDBJ databases">
        <title>Sequencing the genomes of 1000 actinobacteria strains.</title>
        <authorList>
            <person name="Klenk H.-P."/>
        </authorList>
    </citation>
    <scope>NUCLEOTIDE SEQUENCE [LARGE SCALE GENOMIC DNA]</scope>
    <source>
        <strain evidence="4 5">DSM 43149</strain>
    </source>
</reference>
<feature type="domain" description="DUF3152" evidence="3">
    <location>
        <begin position="103"/>
        <end position="266"/>
    </location>
</feature>
<keyword evidence="2" id="KW-0812">Transmembrane</keyword>
<dbReference type="AlphaFoldDB" id="A0A7W7I5D0"/>
<keyword evidence="2" id="KW-0472">Membrane</keyword>
<evidence type="ECO:0000313" key="4">
    <source>
        <dbReference type="EMBL" id="MBB4766619.1"/>
    </source>
</evidence>
<name>A0A7W7I5D0_9ACTN</name>
<feature type="region of interest" description="Disordered" evidence="1">
    <location>
        <begin position="1"/>
        <end position="29"/>
    </location>
</feature>
<dbReference type="InterPro" id="IPR022603">
    <property type="entry name" value="DUF3152"/>
</dbReference>